<keyword evidence="2" id="KW-1185">Reference proteome</keyword>
<evidence type="ECO:0000313" key="1">
    <source>
        <dbReference type="EMBL" id="KAF2106189.1"/>
    </source>
</evidence>
<organism evidence="1 2">
    <name type="scientific">Lophiotrema nucula</name>
    <dbReference type="NCBI Taxonomy" id="690887"/>
    <lineage>
        <taxon>Eukaryota</taxon>
        <taxon>Fungi</taxon>
        <taxon>Dikarya</taxon>
        <taxon>Ascomycota</taxon>
        <taxon>Pezizomycotina</taxon>
        <taxon>Dothideomycetes</taxon>
        <taxon>Pleosporomycetidae</taxon>
        <taxon>Pleosporales</taxon>
        <taxon>Lophiotremataceae</taxon>
        <taxon>Lophiotrema</taxon>
    </lineage>
</organism>
<dbReference type="Proteomes" id="UP000799770">
    <property type="component" value="Unassembled WGS sequence"/>
</dbReference>
<name>A0A6A5YFX4_9PLEO</name>
<evidence type="ECO:0000313" key="2">
    <source>
        <dbReference type="Proteomes" id="UP000799770"/>
    </source>
</evidence>
<protein>
    <submittedName>
        <fullName evidence="1">Uncharacterized protein</fullName>
    </submittedName>
</protein>
<reference evidence="1" key="1">
    <citation type="journal article" date="2020" name="Stud. Mycol.">
        <title>101 Dothideomycetes genomes: a test case for predicting lifestyles and emergence of pathogens.</title>
        <authorList>
            <person name="Haridas S."/>
            <person name="Albert R."/>
            <person name="Binder M."/>
            <person name="Bloem J."/>
            <person name="Labutti K."/>
            <person name="Salamov A."/>
            <person name="Andreopoulos B."/>
            <person name="Baker S."/>
            <person name="Barry K."/>
            <person name="Bills G."/>
            <person name="Bluhm B."/>
            <person name="Cannon C."/>
            <person name="Castanera R."/>
            <person name="Culley D."/>
            <person name="Daum C."/>
            <person name="Ezra D."/>
            <person name="Gonzalez J."/>
            <person name="Henrissat B."/>
            <person name="Kuo A."/>
            <person name="Liang C."/>
            <person name="Lipzen A."/>
            <person name="Lutzoni F."/>
            <person name="Magnuson J."/>
            <person name="Mondo S."/>
            <person name="Nolan M."/>
            <person name="Ohm R."/>
            <person name="Pangilinan J."/>
            <person name="Park H.-J."/>
            <person name="Ramirez L."/>
            <person name="Alfaro M."/>
            <person name="Sun H."/>
            <person name="Tritt A."/>
            <person name="Yoshinaga Y."/>
            <person name="Zwiers L.-H."/>
            <person name="Turgeon B."/>
            <person name="Goodwin S."/>
            <person name="Spatafora J."/>
            <person name="Crous P."/>
            <person name="Grigoriev I."/>
        </authorList>
    </citation>
    <scope>NUCLEOTIDE SEQUENCE</scope>
    <source>
        <strain evidence="1">CBS 627.86</strain>
    </source>
</reference>
<dbReference type="EMBL" id="ML977365">
    <property type="protein sequence ID" value="KAF2106189.1"/>
    <property type="molecule type" value="Genomic_DNA"/>
</dbReference>
<dbReference type="AlphaFoldDB" id="A0A6A5YFX4"/>
<proteinExistence type="predicted"/>
<sequence>MDKPASSSAITANRINNVSPTLLVISQLPILVEKASNPGRWASVAWRDSWRRFQVDSTTANVERYPRARFPVKLGQADTAIDRNLAAKVKRTKQEPSTSLGTMALKRCVLLIWVHIGSRGEGDGVEGEYIDPDWRCASRGEFLRATNRD</sequence>
<accession>A0A6A5YFX4</accession>
<gene>
    <name evidence="1" type="ORF">BDV96DRAFT_337087</name>
</gene>